<feature type="domain" description="Prolyl 4-hydroxylase N-terminal" evidence="1">
    <location>
        <begin position="96"/>
        <end position="130"/>
    </location>
</feature>
<dbReference type="Pfam" id="PF08336">
    <property type="entry name" value="P4Ha_N"/>
    <property type="match status" value="1"/>
</dbReference>
<dbReference type="Bgee" id="FBgn0248246">
    <property type="expression patterns" value="Expressed in male reproductive system and 1 other cell type or tissue"/>
</dbReference>
<gene>
    <name evidence="3" type="primary">LOC117183366</name>
</gene>
<sequence>MKSIGHQQKCKQLAKIFLLTQLLIRSGSWITGRQKASWLALPHNPISQDHVVVDFWLSKREIYPTFKMQIQCCLLSLLLLPLVAAGSLTGAEYSLSVVSMKPLVELETKLIQNLDDYVKALEHKLQILRRGGILRCDWRTRRRNAM</sequence>
<protein>
    <recommendedName>
        <fullName evidence="1">Prolyl 4-hydroxylase N-terminal domain-containing protein</fullName>
    </recommendedName>
</protein>
<dbReference type="GO" id="GO:0005783">
    <property type="term" value="C:endoplasmic reticulum"/>
    <property type="evidence" value="ECO:0007669"/>
    <property type="project" value="InterPro"/>
</dbReference>
<dbReference type="AlphaFoldDB" id="A0A6I8VQG1"/>
<dbReference type="GO" id="GO:0004656">
    <property type="term" value="F:procollagen-proline 4-dioxygenase activity"/>
    <property type="evidence" value="ECO:0007669"/>
    <property type="project" value="InterPro"/>
</dbReference>
<proteinExistence type="predicted"/>
<dbReference type="InterPro" id="IPR013547">
    <property type="entry name" value="P4H_N"/>
</dbReference>
<dbReference type="ExpressionAtlas" id="A0A6I8VQG1">
    <property type="expression patterns" value="baseline"/>
</dbReference>
<reference evidence="3" key="2">
    <citation type="submission" date="2025-08" db="UniProtKB">
        <authorList>
            <consortium name="RefSeq"/>
        </authorList>
    </citation>
    <scope>IDENTIFICATION</scope>
    <source>
        <strain evidence="3">MV-25-SWS-2005</strain>
        <tissue evidence="3">Whole body</tissue>
    </source>
</reference>
<dbReference type="InParanoid" id="A0A6I8VQG1"/>
<dbReference type="Proteomes" id="UP000001819">
    <property type="component" value="Chromosome 2"/>
</dbReference>
<keyword evidence="2" id="KW-1185">Reference proteome</keyword>
<dbReference type="RefSeq" id="XP_033232969.1">
    <property type="nucleotide sequence ID" value="XM_033377078.1"/>
</dbReference>
<name>A0A6I8VQG1_DROPS</name>
<evidence type="ECO:0000313" key="2">
    <source>
        <dbReference type="Proteomes" id="UP000001819"/>
    </source>
</evidence>
<evidence type="ECO:0000313" key="3">
    <source>
        <dbReference type="RefSeq" id="XP_033232969.1"/>
    </source>
</evidence>
<organism evidence="2 3">
    <name type="scientific">Drosophila pseudoobscura pseudoobscura</name>
    <name type="common">Fruit fly</name>
    <dbReference type="NCBI Taxonomy" id="46245"/>
    <lineage>
        <taxon>Eukaryota</taxon>
        <taxon>Metazoa</taxon>
        <taxon>Ecdysozoa</taxon>
        <taxon>Arthropoda</taxon>
        <taxon>Hexapoda</taxon>
        <taxon>Insecta</taxon>
        <taxon>Pterygota</taxon>
        <taxon>Neoptera</taxon>
        <taxon>Endopterygota</taxon>
        <taxon>Diptera</taxon>
        <taxon>Brachycera</taxon>
        <taxon>Muscomorpha</taxon>
        <taxon>Ephydroidea</taxon>
        <taxon>Drosophilidae</taxon>
        <taxon>Drosophila</taxon>
        <taxon>Sophophora</taxon>
    </lineage>
</organism>
<reference evidence="2" key="1">
    <citation type="submission" date="2024-06" db="UniProtKB">
        <authorList>
            <consortium name="RefSeq"/>
        </authorList>
    </citation>
    <scope>NUCLEOTIDE SEQUENCE [LARGE SCALE GENOMIC DNA]</scope>
    <source>
        <strain evidence="2">MV2-25</strain>
    </source>
</reference>
<dbReference type="KEGG" id="dpo:117183366"/>
<evidence type="ECO:0000259" key="1">
    <source>
        <dbReference type="Pfam" id="PF08336"/>
    </source>
</evidence>
<accession>A0A6I8VQG1</accession>